<comment type="subcellular location">
    <subcellularLocation>
        <location evidence="1">Secreted</location>
    </subcellularLocation>
</comment>
<evidence type="ECO:0000313" key="5">
    <source>
        <dbReference type="EMBL" id="GFE63224.1"/>
    </source>
</evidence>
<dbReference type="SUPFAM" id="SSF51294">
    <property type="entry name" value="Hedgehog/intein (Hint) domain"/>
    <property type="match status" value="1"/>
</dbReference>
<dbReference type="InterPro" id="IPR011658">
    <property type="entry name" value="PA14_dom"/>
</dbReference>
<dbReference type="InterPro" id="IPR028992">
    <property type="entry name" value="Hedgehog/Intein_dom"/>
</dbReference>
<evidence type="ECO:0000256" key="3">
    <source>
        <dbReference type="SAM" id="MobiDB-lite"/>
    </source>
</evidence>
<dbReference type="SUPFAM" id="SSF56988">
    <property type="entry name" value="Anthrax protective antigen"/>
    <property type="match status" value="1"/>
</dbReference>
<dbReference type="OrthoDB" id="6305173at2"/>
<dbReference type="InterPro" id="IPR011049">
    <property type="entry name" value="Serralysin-like_metalloprot_C"/>
</dbReference>
<dbReference type="EMBL" id="BLJE01000001">
    <property type="protein sequence ID" value="GFE63224.1"/>
    <property type="molecule type" value="Genomic_DNA"/>
</dbReference>
<sequence>MAQIAAWLFGSSALAEDSITGNGAQNGSYQNGATASGGQGRFDGNNDYVLVAPDPIFQLATGTIVTEFTPDTVHNGTLMSRDSSGNDDGGHFRLRVESNGSIEVRHQTSSNSTTYSTSNGFYSAGDTLRVTYSWDNGNGGGDYTVENLTDGTSFTTPTSTNLTMDMGGSFNEPWTFGASQSNSGNNTATPLNTYFDGSIDYISIFDTVETPDSPFVLDGIVSGTSGNDVIDDSYTNDPDGDLIDRNDATGVFGTEGNDDVVLAGDGNDAINSGSGDDQVFGQDGDDVIDGGIGADQLSGGRGNDIINDGDGAAQDPVVITDENFSGGASGWSNNATSAASPAPSRHLGPLQDSNNAQSLFKTFSLDPGRPAAVVEFDLYRMGGWDGEPITIYGNDEVIFQDLFEDTDGARTLTSQVEVDGVFYDITLDAPNASSGPTGNANNIQVYNVRLEITDPGDTFKLGFGINTTVSTETIGIDNLKIISADDPATDIDATTALPTDDILIGGDGDDTLTATSGDDILYGDQQGQDITEKFQYEVYDFNFSSDAGQAFDIESGTLVDSGDTSSFDVSALANAARGTTGNPEDFGIIYTSELRPTEDGTYRFTTTSDDGSTIRIIDSDGNPLTFANQTGGNLPYMNNDFHQGATQRFGDVALDAGETYTIEVRYWENRGGDSLSSTIRTPSGATSNLLTSPLVGFVAEPESGNDGNDILSGGDGADELYGQGGDDTLTGGAGADILSGGSGNDTLNVGGGDSADGGDGDDTFIIDGTALGSGEVSIIGGEGNETNGDTLDFNGFLEKGSVVRTNEDDGAGGISGSATLLDGTKVNFQNIETIICFTPSTTIMTESGPCRVDKLRPGDRIQTRDNGLQPLLWVGRRDLDAVDLAHQSKLAPVRVRAGAFGPGVPERDVIVSPQHRLLTSCPMNALLFGDSEVLAPAVGLVDGTHVVRDTQVTEVSYIHLLFEEHQIVMAEGLWSESLFMGQMSLAALGEDVRHELETLFPELDSTDGARRFLGVSEAKVLQPYAFAQ</sequence>
<dbReference type="SUPFAM" id="SSF51120">
    <property type="entry name" value="beta-Roll"/>
    <property type="match status" value="2"/>
</dbReference>
<organism evidence="5 6">
    <name type="scientific">Litoreibacter roseus</name>
    <dbReference type="NCBI Taxonomy" id="2601869"/>
    <lineage>
        <taxon>Bacteria</taxon>
        <taxon>Pseudomonadati</taxon>
        <taxon>Pseudomonadota</taxon>
        <taxon>Alphaproteobacteria</taxon>
        <taxon>Rhodobacterales</taxon>
        <taxon>Roseobacteraceae</taxon>
        <taxon>Litoreibacter</taxon>
    </lineage>
</organism>
<dbReference type="PRINTS" id="PR00313">
    <property type="entry name" value="CABNDNGRPT"/>
</dbReference>
<feature type="region of interest" description="Disordered" evidence="3">
    <location>
        <begin position="323"/>
        <end position="353"/>
    </location>
</feature>
<dbReference type="Pfam" id="PF13403">
    <property type="entry name" value="Hint_2"/>
    <property type="match status" value="1"/>
</dbReference>
<accession>A0A6N6JAZ8</accession>
<dbReference type="RefSeq" id="WP_159804180.1">
    <property type="nucleotide sequence ID" value="NZ_BLJE01000001.1"/>
</dbReference>
<dbReference type="InterPro" id="IPR013320">
    <property type="entry name" value="ConA-like_dom_sf"/>
</dbReference>
<evidence type="ECO:0000256" key="1">
    <source>
        <dbReference type="ARBA" id="ARBA00004613"/>
    </source>
</evidence>
<dbReference type="InterPro" id="IPR050557">
    <property type="entry name" value="RTX_toxin/Mannuronan_C5-epim"/>
</dbReference>
<feature type="compositionally biased region" description="Low complexity" evidence="3">
    <location>
        <begin position="332"/>
        <end position="344"/>
    </location>
</feature>
<dbReference type="GO" id="GO:0005576">
    <property type="term" value="C:extracellular region"/>
    <property type="evidence" value="ECO:0007669"/>
    <property type="project" value="UniProtKB-SubCell"/>
</dbReference>
<dbReference type="Proteomes" id="UP000436822">
    <property type="component" value="Unassembled WGS sequence"/>
</dbReference>
<dbReference type="GO" id="GO:0005509">
    <property type="term" value="F:calcium ion binding"/>
    <property type="evidence" value="ECO:0007669"/>
    <property type="project" value="InterPro"/>
</dbReference>
<dbReference type="PROSITE" id="PS51820">
    <property type="entry name" value="PA14"/>
    <property type="match status" value="1"/>
</dbReference>
<dbReference type="PROSITE" id="PS00330">
    <property type="entry name" value="HEMOLYSIN_CALCIUM"/>
    <property type="match status" value="3"/>
</dbReference>
<keyword evidence="6" id="KW-1185">Reference proteome</keyword>
<evidence type="ECO:0000259" key="4">
    <source>
        <dbReference type="PROSITE" id="PS51820"/>
    </source>
</evidence>
<dbReference type="PANTHER" id="PTHR38340">
    <property type="entry name" value="S-LAYER PROTEIN"/>
    <property type="match status" value="1"/>
</dbReference>
<dbReference type="Pfam" id="PF00353">
    <property type="entry name" value="HemolysinCabind"/>
    <property type="match status" value="3"/>
</dbReference>
<name>A0A6N6JAZ8_9RHOB</name>
<dbReference type="AlphaFoldDB" id="A0A6N6JAZ8"/>
<feature type="domain" description="PA14" evidence="4">
    <location>
        <begin position="529"/>
        <end position="693"/>
    </location>
</feature>
<proteinExistence type="predicted"/>
<dbReference type="InterPro" id="IPR018511">
    <property type="entry name" value="Hemolysin-typ_Ca-bd_CS"/>
</dbReference>
<evidence type="ECO:0000256" key="2">
    <source>
        <dbReference type="ARBA" id="ARBA00022525"/>
    </source>
</evidence>
<dbReference type="InterPro" id="IPR036844">
    <property type="entry name" value="Hint_dom_sf"/>
</dbReference>
<protein>
    <recommendedName>
        <fullName evidence="4">PA14 domain-containing protein</fullName>
    </recommendedName>
</protein>
<dbReference type="Pfam" id="PF07691">
    <property type="entry name" value="PA14"/>
    <property type="match status" value="1"/>
</dbReference>
<keyword evidence="2" id="KW-0964">Secreted</keyword>
<dbReference type="Gene3D" id="2.60.120.200">
    <property type="match status" value="1"/>
</dbReference>
<dbReference type="PANTHER" id="PTHR38340:SF1">
    <property type="entry name" value="S-LAYER PROTEIN"/>
    <property type="match status" value="1"/>
</dbReference>
<dbReference type="SUPFAM" id="SSF49899">
    <property type="entry name" value="Concanavalin A-like lectins/glucanases"/>
    <property type="match status" value="1"/>
</dbReference>
<dbReference type="Gene3D" id="2.150.10.10">
    <property type="entry name" value="Serralysin-like metalloprotease, C-terminal"/>
    <property type="match status" value="1"/>
</dbReference>
<dbReference type="InterPro" id="IPR001343">
    <property type="entry name" value="Hemolysn_Ca-bd"/>
</dbReference>
<evidence type="ECO:0000313" key="6">
    <source>
        <dbReference type="Proteomes" id="UP000436822"/>
    </source>
</evidence>
<gene>
    <name evidence="5" type="ORF">KIN_02980</name>
</gene>
<dbReference type="Gene3D" id="3.90.182.10">
    <property type="entry name" value="Toxin - Anthrax Protective Antigen,domain 1"/>
    <property type="match status" value="1"/>
</dbReference>
<comment type="caution">
    <text evidence="5">The sequence shown here is derived from an EMBL/GenBank/DDBJ whole genome shotgun (WGS) entry which is preliminary data.</text>
</comment>
<reference evidence="5 6" key="1">
    <citation type="submission" date="2019-12" db="EMBL/GenBank/DDBJ databases">
        <title>Litoreibacter badius sp. nov., a novel bacteriochlorophyll a-containing bacterium in the genus Litoreibacter.</title>
        <authorList>
            <person name="Kanamuro M."/>
            <person name="Takabe Y."/>
            <person name="Mori K."/>
            <person name="Takaichi S."/>
            <person name="Hanada S."/>
        </authorList>
    </citation>
    <scope>NUCLEOTIDE SEQUENCE [LARGE SCALE GENOMIC DNA]</scope>
    <source>
        <strain evidence="5 6">K6</strain>
    </source>
</reference>
<dbReference type="InterPro" id="IPR037524">
    <property type="entry name" value="PA14/GLEYA"/>
</dbReference>